<dbReference type="VEuPathDB" id="FungiDB:TAPDE_003007"/>
<dbReference type="PANTHER" id="PTHR13050:SF7">
    <property type="entry name" value="VESICLE TRANSPORT PROTEIN USE1"/>
    <property type="match status" value="1"/>
</dbReference>
<dbReference type="Proteomes" id="UP000013776">
    <property type="component" value="Unassembled WGS sequence"/>
</dbReference>
<keyword evidence="9 10" id="KW-0472">Membrane</keyword>
<reference evidence="11 12" key="1">
    <citation type="journal article" date="2013" name="MBio">
        <title>Genome sequencing of the plant pathogen Taphrina deformans, the causal agent of peach leaf curl.</title>
        <authorList>
            <person name="Cisse O.H."/>
            <person name="Almeida J.M.G.C.F."/>
            <person name="Fonseca A."/>
            <person name="Kumar A.A."/>
            <person name="Salojaervi J."/>
            <person name="Overmyer K."/>
            <person name="Hauser P.M."/>
            <person name="Pagni M."/>
        </authorList>
    </citation>
    <scope>NUCLEOTIDE SEQUENCE [LARGE SCALE GENOMIC DNA]</scope>
    <source>
        <strain evidence="12">PYCC 5710 / ATCC 11124 / CBS 356.35 / IMI 108563 / JCM 9778 / NBRC 8474</strain>
    </source>
</reference>
<dbReference type="GO" id="GO:0005789">
    <property type="term" value="C:endoplasmic reticulum membrane"/>
    <property type="evidence" value="ECO:0007669"/>
    <property type="project" value="UniProtKB-SubCell"/>
</dbReference>
<organism evidence="11 12">
    <name type="scientific">Taphrina deformans (strain PYCC 5710 / ATCC 11124 / CBS 356.35 / IMI 108563 / JCM 9778 / NBRC 8474)</name>
    <name type="common">Peach leaf curl fungus</name>
    <name type="synonym">Lalaria deformans</name>
    <dbReference type="NCBI Taxonomy" id="1097556"/>
    <lineage>
        <taxon>Eukaryota</taxon>
        <taxon>Fungi</taxon>
        <taxon>Dikarya</taxon>
        <taxon>Ascomycota</taxon>
        <taxon>Taphrinomycotina</taxon>
        <taxon>Taphrinomycetes</taxon>
        <taxon>Taphrinales</taxon>
        <taxon>Taphrinaceae</taxon>
        <taxon>Taphrina</taxon>
    </lineage>
</organism>
<protein>
    <submittedName>
        <fullName evidence="11">SNARE Slt1</fullName>
    </submittedName>
</protein>
<accession>R4XEI4</accession>
<evidence type="ECO:0000256" key="2">
    <source>
        <dbReference type="ARBA" id="ARBA00007891"/>
    </source>
</evidence>
<dbReference type="GO" id="GO:0031201">
    <property type="term" value="C:SNARE complex"/>
    <property type="evidence" value="ECO:0007669"/>
    <property type="project" value="TreeGrafter"/>
</dbReference>
<dbReference type="Pfam" id="PF09753">
    <property type="entry name" value="Use1"/>
    <property type="match status" value="1"/>
</dbReference>
<sequence length="207" mass="23277">MTEDGLEIMLQRIEDSLQAQTTPHEFVLIKTSKQNLEFAQTFLLDLEDRGIISTSAQQHRSKIAEIQSRIAYEQYLLDASIAEKLKRSAETAVEARVKNSDDAALSTEEHVLQNHRETQGDLSEELLTMARTLRASQQKFGESIVADNELIAQTGDALERNSGRMQQTGGRLSKYSRKSSWSWVYTYLAILVAISAFLVTIGIIRVT</sequence>
<keyword evidence="7" id="KW-0653">Protein transport</keyword>
<keyword evidence="3" id="KW-0813">Transport</keyword>
<evidence type="ECO:0000256" key="8">
    <source>
        <dbReference type="ARBA" id="ARBA00022989"/>
    </source>
</evidence>
<evidence type="ECO:0000256" key="7">
    <source>
        <dbReference type="ARBA" id="ARBA00022927"/>
    </source>
</evidence>
<dbReference type="OrthoDB" id="3231855at2759"/>
<dbReference type="GO" id="GO:0015031">
    <property type="term" value="P:protein transport"/>
    <property type="evidence" value="ECO:0007669"/>
    <property type="project" value="UniProtKB-KW"/>
</dbReference>
<comment type="subcellular location">
    <subcellularLocation>
        <location evidence="1">Endoplasmic reticulum membrane</location>
        <topology evidence="1">Single-pass type IV membrane protein</topology>
    </subcellularLocation>
</comment>
<evidence type="ECO:0000256" key="5">
    <source>
        <dbReference type="ARBA" id="ARBA00022824"/>
    </source>
</evidence>
<evidence type="ECO:0000313" key="12">
    <source>
        <dbReference type="Proteomes" id="UP000013776"/>
    </source>
</evidence>
<feature type="transmembrane region" description="Helical" evidence="10">
    <location>
        <begin position="184"/>
        <end position="204"/>
    </location>
</feature>
<keyword evidence="8 10" id="KW-1133">Transmembrane helix</keyword>
<dbReference type="GO" id="GO:0006890">
    <property type="term" value="P:retrograde vesicle-mediated transport, Golgi to endoplasmic reticulum"/>
    <property type="evidence" value="ECO:0007669"/>
    <property type="project" value="TreeGrafter"/>
</dbReference>
<dbReference type="GO" id="GO:0005484">
    <property type="term" value="F:SNAP receptor activity"/>
    <property type="evidence" value="ECO:0007669"/>
    <property type="project" value="TreeGrafter"/>
</dbReference>
<dbReference type="eggNOG" id="KOG2678">
    <property type="taxonomic scope" value="Eukaryota"/>
</dbReference>
<dbReference type="STRING" id="1097556.R4XEI4"/>
<name>R4XEI4_TAPDE</name>
<dbReference type="EMBL" id="CAHR02000107">
    <property type="protein sequence ID" value="CCG82886.1"/>
    <property type="molecule type" value="Genomic_DNA"/>
</dbReference>
<dbReference type="InterPro" id="IPR019150">
    <property type="entry name" value="Vesicle_transport_protein_Use1"/>
</dbReference>
<evidence type="ECO:0000256" key="10">
    <source>
        <dbReference type="SAM" id="Phobius"/>
    </source>
</evidence>
<comment type="similarity">
    <text evidence="2">Belongs to the USE1 family.</text>
</comment>
<evidence type="ECO:0000256" key="1">
    <source>
        <dbReference type="ARBA" id="ARBA00004163"/>
    </source>
</evidence>
<dbReference type="PANTHER" id="PTHR13050">
    <property type="entry name" value="USE1-LIKE PROTEIN"/>
    <property type="match status" value="1"/>
</dbReference>
<evidence type="ECO:0000313" key="11">
    <source>
        <dbReference type="EMBL" id="CCG82886.1"/>
    </source>
</evidence>
<keyword evidence="6" id="KW-0931">ER-Golgi transport</keyword>
<evidence type="ECO:0000256" key="6">
    <source>
        <dbReference type="ARBA" id="ARBA00022892"/>
    </source>
</evidence>
<keyword evidence="12" id="KW-1185">Reference proteome</keyword>
<evidence type="ECO:0000256" key="4">
    <source>
        <dbReference type="ARBA" id="ARBA00022692"/>
    </source>
</evidence>
<evidence type="ECO:0000256" key="9">
    <source>
        <dbReference type="ARBA" id="ARBA00023136"/>
    </source>
</evidence>
<keyword evidence="5" id="KW-0256">Endoplasmic reticulum</keyword>
<evidence type="ECO:0000256" key="3">
    <source>
        <dbReference type="ARBA" id="ARBA00022448"/>
    </source>
</evidence>
<dbReference type="CDD" id="cd15860">
    <property type="entry name" value="SNARE_USE1"/>
    <property type="match status" value="1"/>
</dbReference>
<proteinExistence type="inferred from homology"/>
<dbReference type="AlphaFoldDB" id="R4XEI4"/>
<comment type="caution">
    <text evidence="11">The sequence shown here is derived from an EMBL/GenBank/DDBJ whole genome shotgun (WGS) entry which is preliminary data.</text>
</comment>
<gene>
    <name evidence="11" type="ORF">TAPDE_003007</name>
</gene>
<keyword evidence="4 10" id="KW-0812">Transmembrane</keyword>